<feature type="compositionally biased region" description="Low complexity" evidence="1">
    <location>
        <begin position="729"/>
        <end position="749"/>
    </location>
</feature>
<keyword evidence="3" id="KW-1185">Reference proteome</keyword>
<evidence type="ECO:0000313" key="2">
    <source>
        <dbReference type="EMBL" id="EDM76774.1"/>
    </source>
</evidence>
<accession>A6GBH0</accession>
<dbReference type="OrthoDB" id="3202743at2"/>
<sequence>MPEKKKVWVKVFLVDFKDVRAPAGFKPSFVDQLFFSSNPPSTAPSPDGSRFHGSLHQYVHASSDFWQSLAGSSTQWIKSNLRNRDIPHYRGSMRKPSGTGSTNWGESWPVIVAEALRGAGFTSNNYSSGAALRAAIRRLPNGRQADVLVFLNMDVAGGGAKRNFGQMKNSLDIMSDDRINNNTIPGSSQRWNALWDPAWAALPDLYCTPLMSANVGGHRADGTYPGPNPTKSSLEMNSLAVLWHEMGHLAVYNQKTWLDGGKGLPDFYGHAYGPWGRMCLMGGPKASTHYPMPLSSLARWMAGWLEFRDFSREDHRIRLRPFETHNDAVRLTNGAPGSDHYLILSNRDDLSYSAKGTPPSSKGRGVLTYRLDLRGQRLRVVRGGNVVRKVASIVRRDKNYNNMLWKAGKTIDALPPARGFFEGPRTLRNARGELWWTLDSISGDGRDLMVEPKLRAMHLLEDYHRAVWHGEKPGKRTVRVRLNPDDFGGSDGHVALQDRRMTVQGRGGKALYLHPAWATNGAVRGVYPLARLGGGPMRLYAKVGMPEEAKGSDGVELVFSSGSDTYTTRLHPGTHKEYCIDFRKPGSNLTVLARAKGSATRDWAYILDGWLVPAAPRHYDFLAQASKATWRTGSGKLTFNRQDQPTGEVSLRGWMRLHTGTYHGSKVLFTHPNWANNGWIEGTYPGDQVPANGAMIRAHLGWAHGRKVTNNGVRVSVSMTVGNKTTKLSTRPSTSSTRPTSARAGARTT</sequence>
<organism evidence="2 3">
    <name type="scientific">Plesiocystis pacifica SIR-1</name>
    <dbReference type="NCBI Taxonomy" id="391625"/>
    <lineage>
        <taxon>Bacteria</taxon>
        <taxon>Pseudomonadati</taxon>
        <taxon>Myxococcota</taxon>
        <taxon>Polyangia</taxon>
        <taxon>Nannocystales</taxon>
        <taxon>Nannocystaceae</taxon>
        <taxon>Plesiocystis</taxon>
    </lineage>
</organism>
<dbReference type="EMBL" id="ABCS01000058">
    <property type="protein sequence ID" value="EDM76774.1"/>
    <property type="molecule type" value="Genomic_DNA"/>
</dbReference>
<comment type="caution">
    <text evidence="2">The sequence shown here is derived from an EMBL/GenBank/DDBJ whole genome shotgun (WGS) entry which is preliminary data.</text>
</comment>
<name>A6GBH0_9BACT</name>
<evidence type="ECO:0000256" key="1">
    <source>
        <dbReference type="SAM" id="MobiDB-lite"/>
    </source>
</evidence>
<dbReference type="AlphaFoldDB" id="A6GBH0"/>
<reference evidence="2 3" key="1">
    <citation type="submission" date="2007-06" db="EMBL/GenBank/DDBJ databases">
        <authorList>
            <person name="Shimkets L."/>
            <person name="Ferriera S."/>
            <person name="Johnson J."/>
            <person name="Kravitz S."/>
            <person name="Beeson K."/>
            <person name="Sutton G."/>
            <person name="Rogers Y.-H."/>
            <person name="Friedman R."/>
            <person name="Frazier M."/>
            <person name="Venter J.C."/>
        </authorList>
    </citation>
    <scope>NUCLEOTIDE SEQUENCE [LARGE SCALE GENOMIC DNA]</scope>
    <source>
        <strain evidence="2 3">SIR-1</strain>
    </source>
</reference>
<proteinExistence type="predicted"/>
<evidence type="ECO:0000313" key="3">
    <source>
        <dbReference type="Proteomes" id="UP000005801"/>
    </source>
</evidence>
<dbReference type="STRING" id="391625.PPSIR1_18772"/>
<dbReference type="RefSeq" id="WP_006974061.1">
    <property type="nucleotide sequence ID" value="NZ_ABCS01000058.1"/>
</dbReference>
<dbReference type="Proteomes" id="UP000005801">
    <property type="component" value="Unassembled WGS sequence"/>
</dbReference>
<gene>
    <name evidence="2" type="ORF">PPSIR1_18772</name>
</gene>
<feature type="region of interest" description="Disordered" evidence="1">
    <location>
        <begin position="724"/>
        <end position="749"/>
    </location>
</feature>
<protein>
    <submittedName>
        <fullName evidence="2">Uncharacterized protein</fullName>
    </submittedName>
</protein>